<evidence type="ECO:0008006" key="4">
    <source>
        <dbReference type="Google" id="ProtNLM"/>
    </source>
</evidence>
<organism evidence="2 3">
    <name type="scientific">Natrarchaeobaculum aegyptiacum</name>
    <dbReference type="NCBI Taxonomy" id="745377"/>
    <lineage>
        <taxon>Archaea</taxon>
        <taxon>Methanobacteriati</taxon>
        <taxon>Methanobacteriota</taxon>
        <taxon>Stenosarchaea group</taxon>
        <taxon>Halobacteria</taxon>
        <taxon>Halobacteriales</taxon>
        <taxon>Natrialbaceae</taxon>
        <taxon>Natrarchaeobaculum</taxon>
    </lineage>
</organism>
<feature type="region of interest" description="Disordered" evidence="1">
    <location>
        <begin position="11"/>
        <end position="140"/>
    </location>
</feature>
<evidence type="ECO:0000313" key="3">
    <source>
        <dbReference type="Proteomes" id="UP000250088"/>
    </source>
</evidence>
<accession>A0A2Z2HSH6</accession>
<evidence type="ECO:0000256" key="1">
    <source>
        <dbReference type="SAM" id="MobiDB-lite"/>
    </source>
</evidence>
<feature type="compositionally biased region" description="Polar residues" evidence="1">
    <location>
        <begin position="122"/>
        <end position="138"/>
    </location>
</feature>
<dbReference type="KEGG" id="naj:B1756_10830"/>
<evidence type="ECO:0000313" key="2">
    <source>
        <dbReference type="EMBL" id="ARS90171.1"/>
    </source>
</evidence>
<keyword evidence="3" id="KW-1185">Reference proteome</keyword>
<reference evidence="3" key="1">
    <citation type="submission" date="2017-02" db="EMBL/GenBank/DDBJ databases">
        <title>Natronthermophilus aegyptiacus gen. nov.,sp. nov., an aerobic, extremely halophilic alkalithermophilic archaeon isolated from the athalassohaline Wadi An Natrun, Egypt.</title>
        <authorList>
            <person name="Zhao B."/>
        </authorList>
    </citation>
    <scope>NUCLEOTIDE SEQUENCE [LARGE SCALE GENOMIC DNA]</scope>
    <source>
        <strain evidence="3">JW/NM-HA 15</strain>
    </source>
</reference>
<dbReference type="EMBL" id="CP019893">
    <property type="protein sequence ID" value="ARS90171.1"/>
    <property type="molecule type" value="Genomic_DNA"/>
</dbReference>
<dbReference type="Proteomes" id="UP000250088">
    <property type="component" value="Chromosome"/>
</dbReference>
<proteinExistence type="predicted"/>
<feature type="region of interest" description="Disordered" evidence="1">
    <location>
        <begin position="156"/>
        <end position="202"/>
    </location>
</feature>
<protein>
    <recommendedName>
        <fullName evidence="4">CARDB domain-containing protein</fullName>
    </recommendedName>
</protein>
<dbReference type="AlphaFoldDB" id="A0A2Z2HSH6"/>
<sequence>MTACWAALAGCTRLQHPTDDRDDDGGDPSRSGDLSVPSPSDETPSDETISDGTTTGEETSCDEVTTDPATLASEVTGIDRRPRPRLLETVTVELTVSNDGPCPEQYETPVRLEPDDGEGNGESVSGSLEPSETQSRSVTVRLLETGPVRLTLDGTVVDEFEVRPRPDAGGPRRPGPEPNRSEESTTEVGGNVTIYVETDDSR</sequence>
<name>A0A2Z2HSH6_9EURY</name>
<gene>
    <name evidence="2" type="ORF">B1756_10830</name>
</gene>